<organism evidence="1 2">
    <name type="scientific">Ilyodon furcidens</name>
    <name type="common">goldbreast splitfin</name>
    <dbReference type="NCBI Taxonomy" id="33524"/>
    <lineage>
        <taxon>Eukaryota</taxon>
        <taxon>Metazoa</taxon>
        <taxon>Chordata</taxon>
        <taxon>Craniata</taxon>
        <taxon>Vertebrata</taxon>
        <taxon>Euteleostomi</taxon>
        <taxon>Actinopterygii</taxon>
        <taxon>Neopterygii</taxon>
        <taxon>Teleostei</taxon>
        <taxon>Neoteleostei</taxon>
        <taxon>Acanthomorphata</taxon>
        <taxon>Ovalentaria</taxon>
        <taxon>Atherinomorphae</taxon>
        <taxon>Cyprinodontiformes</taxon>
        <taxon>Goodeidae</taxon>
        <taxon>Ilyodon</taxon>
    </lineage>
</organism>
<dbReference type="Proteomes" id="UP001482620">
    <property type="component" value="Unassembled WGS sequence"/>
</dbReference>
<comment type="caution">
    <text evidence="1">The sequence shown here is derived from an EMBL/GenBank/DDBJ whole genome shotgun (WGS) entry which is preliminary data.</text>
</comment>
<protein>
    <submittedName>
        <fullName evidence="1">Uncharacterized protein</fullName>
    </submittedName>
</protein>
<proteinExistence type="predicted"/>
<evidence type="ECO:0000313" key="2">
    <source>
        <dbReference type="Proteomes" id="UP001482620"/>
    </source>
</evidence>
<sequence>MTFSKHVRKSLLVLRHQTGTEHSFYQEGRMSAKFFGAELGMTEDRIKACSQYHLVAMCGIEQRTLWWLGGGDARHMQSRHRPSGAELPGPLSAACSFNIRLVLLLSSGCVIFFCRKIYFLEAVGKTHLDANSNLPGSYAVLCLLVLDCSAQADLTKVIKPCLAARNHESSLLSLSEATLWFSQ</sequence>
<keyword evidence="2" id="KW-1185">Reference proteome</keyword>
<accession>A0ABV0UX94</accession>
<dbReference type="EMBL" id="JAHRIQ010083744">
    <property type="protein sequence ID" value="MEQ2248856.1"/>
    <property type="molecule type" value="Genomic_DNA"/>
</dbReference>
<gene>
    <name evidence="1" type="ORF">ILYODFUR_023272</name>
</gene>
<name>A0ABV0UX94_9TELE</name>
<evidence type="ECO:0000313" key="1">
    <source>
        <dbReference type="EMBL" id="MEQ2248856.1"/>
    </source>
</evidence>
<reference evidence="1 2" key="1">
    <citation type="submission" date="2021-06" db="EMBL/GenBank/DDBJ databases">
        <authorList>
            <person name="Palmer J.M."/>
        </authorList>
    </citation>
    <scope>NUCLEOTIDE SEQUENCE [LARGE SCALE GENOMIC DNA]</scope>
    <source>
        <strain evidence="2">if_2019</strain>
        <tissue evidence="1">Muscle</tissue>
    </source>
</reference>